<proteinExistence type="predicted"/>
<feature type="transmembrane region" description="Helical" evidence="1">
    <location>
        <begin position="202"/>
        <end position="221"/>
    </location>
</feature>
<keyword evidence="3" id="KW-1185">Reference proteome</keyword>
<evidence type="ECO:0000313" key="3">
    <source>
        <dbReference type="Proteomes" id="UP001156691"/>
    </source>
</evidence>
<dbReference type="RefSeq" id="WP_284339540.1">
    <property type="nucleotide sequence ID" value="NZ_BSNS01000007.1"/>
</dbReference>
<dbReference type="EMBL" id="BSNS01000007">
    <property type="protein sequence ID" value="GLQ54103.1"/>
    <property type="molecule type" value="Genomic_DNA"/>
</dbReference>
<feature type="transmembrane region" description="Helical" evidence="1">
    <location>
        <begin position="318"/>
        <end position="339"/>
    </location>
</feature>
<gene>
    <name evidence="2" type="ORF">GCM10010862_13620</name>
</gene>
<protein>
    <recommendedName>
        <fullName evidence="4">DUF4173 domain-containing protein</fullName>
    </recommendedName>
</protein>
<feature type="transmembrane region" description="Helical" evidence="1">
    <location>
        <begin position="284"/>
        <end position="306"/>
    </location>
</feature>
<dbReference type="Pfam" id="PF13687">
    <property type="entry name" value="DUF4153"/>
    <property type="match status" value="1"/>
</dbReference>
<comment type="caution">
    <text evidence="2">The sequence shown here is derived from an EMBL/GenBank/DDBJ whole genome shotgun (WGS) entry which is preliminary data.</text>
</comment>
<organism evidence="2 3">
    <name type="scientific">Devosia nitrariae</name>
    <dbReference type="NCBI Taxonomy" id="2071872"/>
    <lineage>
        <taxon>Bacteria</taxon>
        <taxon>Pseudomonadati</taxon>
        <taxon>Pseudomonadota</taxon>
        <taxon>Alphaproteobacteria</taxon>
        <taxon>Hyphomicrobiales</taxon>
        <taxon>Devosiaceae</taxon>
        <taxon>Devosia</taxon>
    </lineage>
</organism>
<dbReference type="InterPro" id="IPR025291">
    <property type="entry name" value="DUF4153"/>
</dbReference>
<evidence type="ECO:0000313" key="2">
    <source>
        <dbReference type="EMBL" id="GLQ54103.1"/>
    </source>
</evidence>
<dbReference type="Proteomes" id="UP001156691">
    <property type="component" value="Unassembled WGS sequence"/>
</dbReference>
<accession>A0ABQ5W264</accession>
<sequence>MSQTENQDAIPAEQVPFGAATTVAFGVLAVAASDYLLFVQRPGINLFIWTLVVAACIVGSCGRSVGPQRLFWPAAGVLVAALPLVEAPSLPGWLSALFGLSILALACGDLLPGRLTGLPEILLRYGLLAPVRLLQDVARAFRSQWWVGVMPRAMQGIVVWLVPVLFGIVFLSLFGMANPVIEQTLRRFTPETALALLDPGRMFFWLFAAALVWPLLAPRLLRRSQLAAVTSKPAEQKASVLFGEAAITRSLIVFNALFAVQTLLDVAYLWGGMALPEGMTYAEYAHRGAYPLVATALLAAGFVLAAMREGGPGEKSGLIRVLVYAWIGQNVLLCLSSMLRLKLYVETYLLTEMRIAAGLWMALVALGLILILVRILQHRSNAWLVTANLTALGIVLYVCAFVDFAAVIARYNVEQSAELGGGGVALDLDYVWRLGPDAIPALDVYIARVEGAEARMEAARTRAHLATSFARRSDGWRGWSFRDARLQDYLLQHPQVATSPQSDNN</sequence>
<evidence type="ECO:0008006" key="4">
    <source>
        <dbReference type="Google" id="ProtNLM"/>
    </source>
</evidence>
<feature type="transmembrane region" description="Helical" evidence="1">
    <location>
        <begin position="241"/>
        <end position="264"/>
    </location>
</feature>
<keyword evidence="1" id="KW-0812">Transmembrane</keyword>
<feature type="transmembrane region" description="Helical" evidence="1">
    <location>
        <begin position="46"/>
        <end position="65"/>
    </location>
</feature>
<name>A0ABQ5W264_9HYPH</name>
<feature type="transmembrane region" description="Helical" evidence="1">
    <location>
        <begin position="17"/>
        <end position="39"/>
    </location>
</feature>
<feature type="transmembrane region" description="Helical" evidence="1">
    <location>
        <begin position="359"/>
        <end position="376"/>
    </location>
</feature>
<feature type="transmembrane region" description="Helical" evidence="1">
    <location>
        <begin position="383"/>
        <end position="409"/>
    </location>
</feature>
<feature type="transmembrane region" description="Helical" evidence="1">
    <location>
        <begin position="92"/>
        <end position="111"/>
    </location>
</feature>
<keyword evidence="1" id="KW-0472">Membrane</keyword>
<reference evidence="3" key="1">
    <citation type="journal article" date="2019" name="Int. J. Syst. Evol. Microbiol.">
        <title>The Global Catalogue of Microorganisms (GCM) 10K type strain sequencing project: providing services to taxonomists for standard genome sequencing and annotation.</title>
        <authorList>
            <consortium name="The Broad Institute Genomics Platform"/>
            <consortium name="The Broad Institute Genome Sequencing Center for Infectious Disease"/>
            <person name="Wu L."/>
            <person name="Ma J."/>
        </authorList>
    </citation>
    <scope>NUCLEOTIDE SEQUENCE [LARGE SCALE GENOMIC DNA]</scope>
    <source>
        <strain evidence="3">NBRC 112416</strain>
    </source>
</reference>
<evidence type="ECO:0000256" key="1">
    <source>
        <dbReference type="SAM" id="Phobius"/>
    </source>
</evidence>
<keyword evidence="1" id="KW-1133">Transmembrane helix</keyword>
<feature type="transmembrane region" description="Helical" evidence="1">
    <location>
        <begin position="157"/>
        <end position="177"/>
    </location>
</feature>